<dbReference type="Proteomes" id="UP000520011">
    <property type="component" value="Unassembled WGS sequence"/>
</dbReference>
<reference evidence="1 2" key="1">
    <citation type="submission" date="2020-08" db="EMBL/GenBank/DDBJ databases">
        <title>Genomic Encyclopedia of Type Strains, Phase IV (KMG-IV): sequencing the most valuable type-strain genomes for metagenomic binning, comparative biology and taxonomic classification.</title>
        <authorList>
            <person name="Goeker M."/>
        </authorList>
    </citation>
    <scope>NUCLEOTIDE SEQUENCE [LARGE SCALE GENOMIC DNA]</scope>
    <source>
        <strain evidence="1 2">DSM 16325</strain>
    </source>
</reference>
<comment type="caution">
    <text evidence="1">The sequence shown here is derived from an EMBL/GenBank/DDBJ whole genome shotgun (WGS) entry which is preliminary data.</text>
</comment>
<protein>
    <submittedName>
        <fullName evidence="1">Uncharacterized protein</fullName>
    </submittedName>
</protein>
<dbReference type="EMBL" id="JACHEP010000034">
    <property type="protein sequence ID" value="MBB5326245.1"/>
    <property type="molecule type" value="Genomic_DNA"/>
</dbReference>
<keyword evidence="2" id="KW-1185">Reference proteome</keyword>
<proteinExistence type="predicted"/>
<dbReference type="AlphaFoldDB" id="A0A7W8IT36"/>
<dbReference type="RefSeq" id="WP_183256403.1">
    <property type="nucleotide sequence ID" value="NZ_JACHEP010000034.1"/>
</dbReference>
<evidence type="ECO:0000313" key="1">
    <source>
        <dbReference type="EMBL" id="MBB5326245.1"/>
    </source>
</evidence>
<sequence length="84" mass="9569">MEKIYYSTSSLIKIAEKVQADLEKRKEEKSIAEQTTIVSVDEVNGKVVLEVESISEHIQKHFENQFGDILVIKQGISVHPEISR</sequence>
<accession>A0A7W8IT36</accession>
<evidence type="ECO:0000313" key="2">
    <source>
        <dbReference type="Proteomes" id="UP000520011"/>
    </source>
</evidence>
<name>A0A7W8IT36_9BACL</name>
<organism evidence="1 2">
    <name type="scientific">Anoxybacteroides tepidamans</name>
    <dbReference type="NCBI Taxonomy" id="265948"/>
    <lineage>
        <taxon>Bacteria</taxon>
        <taxon>Bacillati</taxon>
        <taxon>Bacillota</taxon>
        <taxon>Bacilli</taxon>
        <taxon>Bacillales</taxon>
        <taxon>Anoxybacillaceae</taxon>
        <taxon>Anoxybacteroides</taxon>
    </lineage>
</organism>
<gene>
    <name evidence="1" type="ORF">HNQ34_003379</name>
</gene>